<dbReference type="AlphaFoldDB" id="A0A1I1ZEH0"/>
<evidence type="ECO:0008006" key="5">
    <source>
        <dbReference type="Google" id="ProtNLM"/>
    </source>
</evidence>
<proteinExistence type="predicted"/>
<dbReference type="Proteomes" id="UP000199645">
    <property type="component" value="Unassembled WGS sequence"/>
</dbReference>
<dbReference type="EMBL" id="FONV01000001">
    <property type="protein sequence ID" value="SFE30141.1"/>
    <property type="molecule type" value="Genomic_DNA"/>
</dbReference>
<dbReference type="RefSeq" id="WP_093608725.1">
    <property type="nucleotide sequence ID" value="NZ_BOMT01000014.1"/>
</dbReference>
<feature type="chain" id="PRO_5039003711" description="Tat pathway signal sequence domain protein" evidence="2">
    <location>
        <begin position="32"/>
        <end position="242"/>
    </location>
</feature>
<evidence type="ECO:0000313" key="3">
    <source>
        <dbReference type="EMBL" id="SFE30141.1"/>
    </source>
</evidence>
<dbReference type="OrthoDB" id="5003040at2"/>
<keyword evidence="2" id="KW-0732">Signal</keyword>
<organism evidence="3 4">
    <name type="scientific">Actinoplanes philippinensis</name>
    <dbReference type="NCBI Taxonomy" id="35752"/>
    <lineage>
        <taxon>Bacteria</taxon>
        <taxon>Bacillati</taxon>
        <taxon>Actinomycetota</taxon>
        <taxon>Actinomycetes</taxon>
        <taxon>Micromonosporales</taxon>
        <taxon>Micromonosporaceae</taxon>
        <taxon>Actinoplanes</taxon>
    </lineage>
</organism>
<name>A0A1I1ZEH0_9ACTN</name>
<sequence>MIHHRKWGWGLGVATASAVTAFGVASWQANAAPATPTPTVAAERATVSDPQPVPEAATGSGNDALTSSEVQRARAIALTPQLAADAEDVTGKAGPEYLSAEVDPEAGGREAELYFYDYRSEKLFKQVVDLKAGKLVNSFSAAGMQPPASEQESRTALELLIADPAGDTLEESYRAATGKALNGIEGLVPTAHVYTAGPADKGAEKCGRNRCVQLIVATADGRFLSAGEFIIDLSGRTVARLK</sequence>
<evidence type="ECO:0000313" key="4">
    <source>
        <dbReference type="Proteomes" id="UP000199645"/>
    </source>
</evidence>
<keyword evidence="4" id="KW-1185">Reference proteome</keyword>
<feature type="compositionally biased region" description="Low complexity" evidence="1">
    <location>
        <begin position="35"/>
        <end position="45"/>
    </location>
</feature>
<accession>A0A1I1ZEH0</accession>
<dbReference type="STRING" id="35752.SAMN05421541_10161"/>
<gene>
    <name evidence="3" type="ORF">SAMN05421541_10161</name>
</gene>
<evidence type="ECO:0000256" key="2">
    <source>
        <dbReference type="SAM" id="SignalP"/>
    </source>
</evidence>
<protein>
    <recommendedName>
        <fullName evidence="5">Tat pathway signal sequence domain protein</fullName>
    </recommendedName>
</protein>
<feature type="signal peptide" evidence="2">
    <location>
        <begin position="1"/>
        <end position="31"/>
    </location>
</feature>
<reference evidence="3 4" key="1">
    <citation type="submission" date="2016-10" db="EMBL/GenBank/DDBJ databases">
        <authorList>
            <person name="de Groot N.N."/>
        </authorList>
    </citation>
    <scope>NUCLEOTIDE SEQUENCE [LARGE SCALE GENOMIC DNA]</scope>
    <source>
        <strain evidence="3 4">DSM 43019</strain>
    </source>
</reference>
<feature type="region of interest" description="Disordered" evidence="1">
    <location>
        <begin position="35"/>
        <end position="63"/>
    </location>
</feature>
<evidence type="ECO:0000256" key="1">
    <source>
        <dbReference type="SAM" id="MobiDB-lite"/>
    </source>
</evidence>